<organism evidence="11">
    <name type="scientific">Candidatus Fritschea bemisiae</name>
    <dbReference type="NCBI Taxonomy" id="206681"/>
    <lineage>
        <taxon>Bacteria</taxon>
        <taxon>Pseudomonadati</taxon>
        <taxon>Chlamydiota</taxon>
        <taxon>Chlamydiia</taxon>
        <taxon>Parachlamydiales</taxon>
        <taxon>Simkaniaceae</taxon>
        <taxon>Candidatus Fritschea</taxon>
    </lineage>
</organism>
<proteinExistence type="inferred from homology"/>
<evidence type="ECO:0000256" key="5">
    <source>
        <dbReference type="ARBA" id="ARBA00022694"/>
    </source>
</evidence>
<evidence type="ECO:0000256" key="10">
    <source>
        <dbReference type="ARBA" id="ARBA00032441"/>
    </source>
</evidence>
<evidence type="ECO:0000256" key="1">
    <source>
        <dbReference type="ARBA" id="ARBA00004496"/>
    </source>
</evidence>
<evidence type="ECO:0000256" key="4">
    <source>
        <dbReference type="ARBA" id="ARBA00022490"/>
    </source>
</evidence>
<sequence length="142" mass="16049">MALIKYPSFSPEATKEIGRMLAKKIGGNKKGVLCLVGDIGAGKTTFSKGFASELVGISENQICSPTFNYLNIYEGICTLYHFDCYRLKDGWDFLNRGFDEYFEGLCLIEWSEKIEAVLPEKRNVVTIEPIEKDKRVITYEGD</sequence>
<dbReference type="GO" id="GO:0046872">
    <property type="term" value="F:metal ion binding"/>
    <property type="evidence" value="ECO:0007669"/>
    <property type="project" value="UniProtKB-KW"/>
</dbReference>
<dbReference type="GO" id="GO:0005737">
    <property type="term" value="C:cytoplasm"/>
    <property type="evidence" value="ECO:0007669"/>
    <property type="project" value="UniProtKB-SubCell"/>
</dbReference>
<dbReference type="NCBIfam" id="TIGR00150">
    <property type="entry name" value="T6A_YjeE"/>
    <property type="match status" value="1"/>
</dbReference>
<protein>
    <recommendedName>
        <fullName evidence="3">tRNA threonylcarbamoyladenosine biosynthesis protein TsaE</fullName>
    </recommendedName>
    <alternativeName>
        <fullName evidence="10">t(6)A37 threonylcarbamoyladenosine biosynthesis protein TsaE</fullName>
    </alternativeName>
</protein>
<gene>
    <name evidence="11" type="primary">yjeE</name>
</gene>
<evidence type="ECO:0000256" key="3">
    <source>
        <dbReference type="ARBA" id="ARBA00019010"/>
    </source>
</evidence>
<keyword evidence="4" id="KW-0963">Cytoplasm</keyword>
<dbReference type="GO" id="GO:0005524">
    <property type="term" value="F:ATP binding"/>
    <property type="evidence" value="ECO:0007669"/>
    <property type="project" value="UniProtKB-KW"/>
</dbReference>
<comment type="subcellular location">
    <subcellularLocation>
        <location evidence="1">Cytoplasm</location>
    </subcellularLocation>
</comment>
<dbReference type="AlphaFoldDB" id="Q7X396"/>
<reference evidence="11" key="2">
    <citation type="journal article" date="2005" name="Int. J. Syst. Evol. Microbiol.">
        <title>Novel chlamydiae in whiteflies and scale insects: endosymbionts 'Candidatus Fritschea bemisiae' strain Falk and 'Candidatus Fritschea eriococci' strain Elm.</title>
        <authorList>
            <person name="Everett K.D."/>
            <person name="Thao M."/>
            <person name="Horn M."/>
            <person name="Dyszynski G.E."/>
            <person name="Baumann P."/>
        </authorList>
    </citation>
    <scope>NUCLEOTIDE SEQUENCE</scope>
    <source>
        <strain evidence="11">Falk</strain>
    </source>
</reference>
<dbReference type="InterPro" id="IPR003442">
    <property type="entry name" value="T6A_TsaE"/>
</dbReference>
<keyword evidence="8" id="KW-0067">ATP-binding</keyword>
<dbReference type="PANTHER" id="PTHR33540">
    <property type="entry name" value="TRNA THREONYLCARBAMOYLADENOSINE BIOSYNTHESIS PROTEIN TSAE"/>
    <property type="match status" value="1"/>
</dbReference>
<reference evidence="11" key="1">
    <citation type="journal article" date="2003" name="Curr. Microbiol.">
        <title>Phylogenetic evidence for two new insect-associated Chlamydia of the family Simkaniaceae.</title>
        <authorList>
            <person name="Thao M.L."/>
            <person name="Baumann L."/>
            <person name="Hess J.M."/>
            <person name="Falk B.W."/>
            <person name="Ng J.C."/>
            <person name="Gullan P.J."/>
            <person name="Baumann P."/>
        </authorList>
    </citation>
    <scope>NUCLEOTIDE SEQUENCE</scope>
    <source>
        <strain evidence="11">Falk</strain>
    </source>
</reference>
<keyword evidence="9" id="KW-0460">Magnesium</keyword>
<dbReference type="InterPro" id="IPR027417">
    <property type="entry name" value="P-loop_NTPase"/>
</dbReference>
<evidence type="ECO:0000313" key="11">
    <source>
        <dbReference type="EMBL" id="AAN10192.1"/>
    </source>
</evidence>
<keyword evidence="7" id="KW-0547">Nucleotide-binding</keyword>
<accession>Q7X396</accession>
<name>Q7X396_9BACT</name>
<keyword evidence="6" id="KW-0479">Metal-binding</keyword>
<evidence type="ECO:0000256" key="7">
    <source>
        <dbReference type="ARBA" id="ARBA00022741"/>
    </source>
</evidence>
<dbReference type="PANTHER" id="PTHR33540:SF2">
    <property type="entry name" value="TRNA THREONYLCARBAMOYLADENOSINE BIOSYNTHESIS PROTEIN TSAE"/>
    <property type="match status" value="1"/>
</dbReference>
<dbReference type="GO" id="GO:0002949">
    <property type="term" value="P:tRNA threonylcarbamoyladenosine modification"/>
    <property type="evidence" value="ECO:0007669"/>
    <property type="project" value="InterPro"/>
</dbReference>
<comment type="similarity">
    <text evidence="2">Belongs to the TsaE family.</text>
</comment>
<evidence type="ECO:0000256" key="8">
    <source>
        <dbReference type="ARBA" id="ARBA00022840"/>
    </source>
</evidence>
<evidence type="ECO:0000256" key="2">
    <source>
        <dbReference type="ARBA" id="ARBA00007599"/>
    </source>
</evidence>
<dbReference type="Pfam" id="PF02367">
    <property type="entry name" value="TsaE"/>
    <property type="match status" value="1"/>
</dbReference>
<dbReference type="Gene3D" id="3.40.50.300">
    <property type="entry name" value="P-loop containing nucleotide triphosphate hydrolases"/>
    <property type="match status" value="1"/>
</dbReference>
<evidence type="ECO:0000256" key="6">
    <source>
        <dbReference type="ARBA" id="ARBA00022723"/>
    </source>
</evidence>
<keyword evidence="5" id="KW-0819">tRNA processing</keyword>
<evidence type="ECO:0000256" key="9">
    <source>
        <dbReference type="ARBA" id="ARBA00022842"/>
    </source>
</evidence>
<dbReference type="EMBL" id="AY140910">
    <property type="protein sequence ID" value="AAN10192.1"/>
    <property type="molecule type" value="Genomic_DNA"/>
</dbReference>
<dbReference type="SUPFAM" id="SSF52540">
    <property type="entry name" value="P-loop containing nucleoside triphosphate hydrolases"/>
    <property type="match status" value="1"/>
</dbReference>